<dbReference type="CDD" id="cd00590">
    <property type="entry name" value="RRM_SF"/>
    <property type="match status" value="1"/>
</dbReference>
<evidence type="ECO:0000259" key="8">
    <source>
        <dbReference type="PROSITE" id="PS50865"/>
    </source>
</evidence>
<keyword evidence="3" id="KW-0862">Zinc</keyword>
<dbReference type="InterPro" id="IPR050441">
    <property type="entry name" value="RBM"/>
</dbReference>
<dbReference type="PANTHER" id="PTHR48034">
    <property type="entry name" value="TRANSFORMER-2 SEX-DETERMINING PROTEIN-RELATED"/>
    <property type="match status" value="1"/>
</dbReference>
<dbReference type="InterPro" id="IPR035979">
    <property type="entry name" value="RBD_domain_sf"/>
</dbReference>
<evidence type="ECO:0000313" key="10">
    <source>
        <dbReference type="Proteomes" id="UP000324800"/>
    </source>
</evidence>
<dbReference type="InterPro" id="IPR012677">
    <property type="entry name" value="Nucleotide-bd_a/b_plait_sf"/>
</dbReference>
<dbReference type="InterPro" id="IPR002893">
    <property type="entry name" value="Znf_MYND"/>
</dbReference>
<gene>
    <name evidence="9" type="ORF">EZS28_007461</name>
</gene>
<dbReference type="PROSITE" id="PS01360">
    <property type="entry name" value="ZF_MYND_1"/>
    <property type="match status" value="1"/>
</dbReference>
<protein>
    <recommendedName>
        <fullName evidence="11">MYND-type domain-containing protein</fullName>
    </recommendedName>
</protein>
<evidence type="ECO:0000256" key="4">
    <source>
        <dbReference type="PROSITE-ProRule" id="PRU00134"/>
    </source>
</evidence>
<keyword evidence="1" id="KW-0479">Metal-binding</keyword>
<feature type="domain" description="RRM" evidence="7">
    <location>
        <begin position="83"/>
        <end position="147"/>
    </location>
</feature>
<dbReference type="EMBL" id="SNRW01001284">
    <property type="protein sequence ID" value="KAA6397009.1"/>
    <property type="molecule type" value="Genomic_DNA"/>
</dbReference>
<feature type="compositionally biased region" description="Basic and acidic residues" evidence="6">
    <location>
        <begin position="495"/>
        <end position="512"/>
    </location>
</feature>
<dbReference type="GO" id="GO:0008270">
    <property type="term" value="F:zinc ion binding"/>
    <property type="evidence" value="ECO:0007669"/>
    <property type="project" value="UniProtKB-KW"/>
</dbReference>
<proteinExistence type="predicted"/>
<dbReference type="PROSITE" id="PS50865">
    <property type="entry name" value="ZF_MYND_2"/>
    <property type="match status" value="1"/>
</dbReference>
<keyword evidence="2 4" id="KW-0863">Zinc-finger</keyword>
<keyword evidence="5" id="KW-0694">RNA-binding</keyword>
<feature type="region of interest" description="Disordered" evidence="6">
    <location>
        <begin position="454"/>
        <end position="518"/>
    </location>
</feature>
<feature type="compositionally biased region" description="Basic and acidic residues" evidence="6">
    <location>
        <begin position="454"/>
        <end position="467"/>
    </location>
</feature>
<dbReference type="OrthoDB" id="3257538at2759"/>
<evidence type="ECO:0000256" key="5">
    <source>
        <dbReference type="PROSITE-ProRule" id="PRU00176"/>
    </source>
</evidence>
<accession>A0A5J4WSD3</accession>
<feature type="compositionally biased region" description="Low complexity" evidence="6">
    <location>
        <begin position="468"/>
        <end position="485"/>
    </location>
</feature>
<dbReference type="Pfam" id="PF00076">
    <property type="entry name" value="RRM_1"/>
    <property type="match status" value="1"/>
</dbReference>
<evidence type="ECO:0000313" key="9">
    <source>
        <dbReference type="EMBL" id="KAA6397009.1"/>
    </source>
</evidence>
<name>A0A5J4WSD3_9EUKA</name>
<dbReference type="PROSITE" id="PS50102">
    <property type="entry name" value="RRM"/>
    <property type="match status" value="1"/>
</dbReference>
<reference evidence="9 10" key="1">
    <citation type="submission" date="2019-03" db="EMBL/GenBank/DDBJ databases">
        <title>Single cell metagenomics reveals metabolic interactions within the superorganism composed of flagellate Streblomastix strix and complex community of Bacteroidetes bacteria on its surface.</title>
        <authorList>
            <person name="Treitli S.C."/>
            <person name="Kolisko M."/>
            <person name="Husnik F."/>
            <person name="Keeling P."/>
            <person name="Hampl V."/>
        </authorList>
    </citation>
    <scope>NUCLEOTIDE SEQUENCE [LARGE SCALE GENOMIC DNA]</scope>
    <source>
        <strain evidence="9">ST1C</strain>
    </source>
</reference>
<dbReference type="InterPro" id="IPR000504">
    <property type="entry name" value="RRM_dom"/>
</dbReference>
<dbReference type="Gene3D" id="3.30.70.330">
    <property type="match status" value="1"/>
</dbReference>
<organism evidence="9 10">
    <name type="scientific">Streblomastix strix</name>
    <dbReference type="NCBI Taxonomy" id="222440"/>
    <lineage>
        <taxon>Eukaryota</taxon>
        <taxon>Metamonada</taxon>
        <taxon>Preaxostyla</taxon>
        <taxon>Oxymonadida</taxon>
        <taxon>Streblomastigidae</taxon>
        <taxon>Streblomastix</taxon>
    </lineage>
</organism>
<feature type="domain" description="MYND-type" evidence="8">
    <location>
        <begin position="10"/>
        <end position="46"/>
    </location>
</feature>
<dbReference type="SUPFAM" id="SSF144232">
    <property type="entry name" value="HIT/MYND zinc finger-like"/>
    <property type="match status" value="1"/>
</dbReference>
<evidence type="ECO:0000259" key="7">
    <source>
        <dbReference type="PROSITE" id="PS50102"/>
    </source>
</evidence>
<dbReference type="Pfam" id="PF01753">
    <property type="entry name" value="zf-MYND"/>
    <property type="match status" value="1"/>
</dbReference>
<comment type="caution">
    <text evidence="9">The sequence shown here is derived from an EMBL/GenBank/DDBJ whole genome shotgun (WGS) entry which is preliminary data.</text>
</comment>
<dbReference type="Proteomes" id="UP000324800">
    <property type="component" value="Unassembled WGS sequence"/>
</dbReference>
<dbReference type="GO" id="GO:0003723">
    <property type="term" value="F:RNA binding"/>
    <property type="evidence" value="ECO:0007669"/>
    <property type="project" value="UniProtKB-UniRule"/>
</dbReference>
<evidence type="ECO:0000256" key="3">
    <source>
        <dbReference type="ARBA" id="ARBA00022833"/>
    </source>
</evidence>
<dbReference type="SMART" id="SM00360">
    <property type="entry name" value="RRM"/>
    <property type="match status" value="1"/>
</dbReference>
<evidence type="ECO:0000256" key="6">
    <source>
        <dbReference type="SAM" id="MobiDB-lite"/>
    </source>
</evidence>
<evidence type="ECO:0000256" key="2">
    <source>
        <dbReference type="ARBA" id="ARBA00022771"/>
    </source>
</evidence>
<evidence type="ECO:0008006" key="11">
    <source>
        <dbReference type="Google" id="ProtNLM"/>
    </source>
</evidence>
<evidence type="ECO:0000256" key="1">
    <source>
        <dbReference type="ARBA" id="ARBA00022723"/>
    </source>
</evidence>
<dbReference type="SUPFAM" id="SSF54928">
    <property type="entry name" value="RNA-binding domain, RBD"/>
    <property type="match status" value="1"/>
</dbReference>
<dbReference type="AlphaFoldDB" id="A0A5J4WSD3"/>
<sequence length="518" mass="60283">MTDSGKKNICEECSKAGIMQCGNCKSVFYCSREHQIKNWQLHKLKCNILKQQFFSKQEQQQPAAKPVVKPIEKPVVKPFEKTVQLFVYNLSSITTEKQLQEQFSKVGTVVSVFLPYSRTIKRGFGFITMKYNYSNQAQLDKSNDLSGSDEILDKLTNIINNTLNYEQQVRIIKDPSFQITPGANESQNIEQIFASNDLNDDEKAQKLNNLYIQYQKEINEKLLLIFEVETLSVIQSRLNNCSTASERVLMNIVDLITERNAFMPTIQDISIVRRKTILLTDIRKSYLDTKIERILRIKFAEDEKNEIKQYSELTEQLVRIFLNIHKGQDIGPDMIEISVSVIVQMIISQEQGSIKQNDDEQGKMEKDISIIDDEERNRKLDSFRKIINALGGASRFNLNNQQRIIDLLKSRNCVEFILNFNCENDPIAHDGKVSPQLRDFHAGIQKILKKQLNKDPIEQEQEQKSKQQEQVQEQKQSKGQEQFNEQIEDEEEQEEKDKYEKMKSDKDKREKQEEDGEE</sequence>
<dbReference type="Gene3D" id="6.10.140.2220">
    <property type="match status" value="1"/>
</dbReference>